<proteinExistence type="predicted"/>
<feature type="compositionally biased region" description="Basic residues" evidence="1">
    <location>
        <begin position="60"/>
        <end position="71"/>
    </location>
</feature>
<organism evidence="2 3">
    <name type="scientific">Hypholoma sublateritium (strain FD-334 SS-4)</name>
    <dbReference type="NCBI Taxonomy" id="945553"/>
    <lineage>
        <taxon>Eukaryota</taxon>
        <taxon>Fungi</taxon>
        <taxon>Dikarya</taxon>
        <taxon>Basidiomycota</taxon>
        <taxon>Agaricomycotina</taxon>
        <taxon>Agaricomycetes</taxon>
        <taxon>Agaricomycetidae</taxon>
        <taxon>Agaricales</taxon>
        <taxon>Agaricineae</taxon>
        <taxon>Strophariaceae</taxon>
        <taxon>Hypholoma</taxon>
    </lineage>
</organism>
<protein>
    <submittedName>
        <fullName evidence="2">Uncharacterized protein</fullName>
    </submittedName>
</protein>
<gene>
    <name evidence="2" type="ORF">HYPSUDRAFT_46789</name>
</gene>
<feature type="region of interest" description="Disordered" evidence="1">
    <location>
        <begin position="39"/>
        <end position="71"/>
    </location>
</feature>
<sequence length="118" mass="12937">MSGAERWGLSTRTSLSSPRVWSAPLTRLSSSAACRQRVIAPSPPGRTSSMSHREDTVHLDHRRRSHARAPRVRCVPARMRAHASCYCGSPPNASSAAQASSIMCTRPSNITFHVHKTF</sequence>
<dbReference type="AlphaFoldDB" id="A0A0D2KR15"/>
<dbReference type="Proteomes" id="UP000054270">
    <property type="component" value="Unassembled WGS sequence"/>
</dbReference>
<name>A0A0D2KR15_HYPSF</name>
<evidence type="ECO:0000313" key="3">
    <source>
        <dbReference type="Proteomes" id="UP000054270"/>
    </source>
</evidence>
<keyword evidence="3" id="KW-1185">Reference proteome</keyword>
<dbReference type="EMBL" id="KN817610">
    <property type="protein sequence ID" value="KJA17077.1"/>
    <property type="molecule type" value="Genomic_DNA"/>
</dbReference>
<evidence type="ECO:0000313" key="2">
    <source>
        <dbReference type="EMBL" id="KJA17077.1"/>
    </source>
</evidence>
<accession>A0A0D2KR15</accession>
<evidence type="ECO:0000256" key="1">
    <source>
        <dbReference type="SAM" id="MobiDB-lite"/>
    </source>
</evidence>
<reference evidence="3" key="1">
    <citation type="submission" date="2014-04" db="EMBL/GenBank/DDBJ databases">
        <title>Evolutionary Origins and Diversification of the Mycorrhizal Mutualists.</title>
        <authorList>
            <consortium name="DOE Joint Genome Institute"/>
            <consortium name="Mycorrhizal Genomics Consortium"/>
            <person name="Kohler A."/>
            <person name="Kuo A."/>
            <person name="Nagy L.G."/>
            <person name="Floudas D."/>
            <person name="Copeland A."/>
            <person name="Barry K.W."/>
            <person name="Cichocki N."/>
            <person name="Veneault-Fourrey C."/>
            <person name="LaButti K."/>
            <person name="Lindquist E.A."/>
            <person name="Lipzen A."/>
            <person name="Lundell T."/>
            <person name="Morin E."/>
            <person name="Murat C."/>
            <person name="Riley R."/>
            <person name="Ohm R."/>
            <person name="Sun H."/>
            <person name="Tunlid A."/>
            <person name="Henrissat B."/>
            <person name="Grigoriev I.V."/>
            <person name="Hibbett D.S."/>
            <person name="Martin F."/>
        </authorList>
    </citation>
    <scope>NUCLEOTIDE SEQUENCE [LARGE SCALE GENOMIC DNA]</scope>
    <source>
        <strain evidence="3">FD-334 SS-4</strain>
    </source>
</reference>